<evidence type="ECO:0000313" key="3">
    <source>
        <dbReference type="Proteomes" id="UP000473325"/>
    </source>
</evidence>
<accession>A0A6L7EX95</accession>
<reference evidence="2 3" key="1">
    <citation type="submission" date="2019-12" db="EMBL/GenBank/DDBJ databases">
        <authorList>
            <person name="Kun Z."/>
        </authorList>
    </citation>
    <scope>NUCLEOTIDE SEQUENCE [LARGE SCALE GENOMIC DNA]</scope>
    <source>
        <strain evidence="2 3">YIM 123512</strain>
    </source>
</reference>
<feature type="transmembrane region" description="Helical" evidence="1">
    <location>
        <begin position="20"/>
        <end position="40"/>
    </location>
</feature>
<organism evidence="2 3">
    <name type="scientific">Nocardioides flavescens</name>
    <dbReference type="NCBI Taxonomy" id="2691959"/>
    <lineage>
        <taxon>Bacteria</taxon>
        <taxon>Bacillati</taxon>
        <taxon>Actinomycetota</taxon>
        <taxon>Actinomycetes</taxon>
        <taxon>Propionibacteriales</taxon>
        <taxon>Nocardioidaceae</taxon>
        <taxon>Nocardioides</taxon>
    </lineage>
</organism>
<comment type="caution">
    <text evidence="2">The sequence shown here is derived from an EMBL/GenBank/DDBJ whole genome shotgun (WGS) entry which is preliminary data.</text>
</comment>
<dbReference type="Proteomes" id="UP000473325">
    <property type="component" value="Unassembled WGS sequence"/>
</dbReference>
<keyword evidence="1" id="KW-0812">Transmembrane</keyword>
<feature type="transmembrane region" description="Helical" evidence="1">
    <location>
        <begin position="89"/>
        <end position="110"/>
    </location>
</feature>
<feature type="transmembrane region" description="Helical" evidence="1">
    <location>
        <begin position="46"/>
        <end position="68"/>
    </location>
</feature>
<dbReference type="EMBL" id="WUEK01000002">
    <property type="protein sequence ID" value="MXG88679.1"/>
    <property type="molecule type" value="Genomic_DNA"/>
</dbReference>
<dbReference type="AlphaFoldDB" id="A0A6L7EX95"/>
<feature type="transmembrane region" description="Helical" evidence="1">
    <location>
        <begin position="189"/>
        <end position="215"/>
    </location>
</feature>
<keyword evidence="1" id="KW-0472">Membrane</keyword>
<feature type="transmembrane region" description="Helical" evidence="1">
    <location>
        <begin position="149"/>
        <end position="168"/>
    </location>
</feature>
<evidence type="ECO:0000313" key="2">
    <source>
        <dbReference type="EMBL" id="MXG88679.1"/>
    </source>
</evidence>
<gene>
    <name evidence="2" type="ORF">GRQ65_03850</name>
</gene>
<protein>
    <submittedName>
        <fullName evidence="2">Uncharacterized protein</fullName>
    </submittedName>
</protein>
<feature type="transmembrane region" description="Helical" evidence="1">
    <location>
        <begin position="227"/>
        <end position="252"/>
    </location>
</feature>
<proteinExistence type="predicted"/>
<sequence length="262" mass="26717">MTQTLLAVDAERREWRRVRAVRLAGTALGVGAAVLVAQWGRHGTGLMLAPAAFGLAVLLGTVVSETLARPPHPPGPRSASLTPRRVRDHLPSTTPLVLALVLVLVALLIVTTLSASADESGESRQLACTDPVVTQTHGPYAGAFYSTPLALALLLVLAVAALAAREVVLRPRGVSHSESGADAQRRESVGVVVAATGIAVGAPLVGVLLTTASALGMGSADPTCAPAWWAPTGLATGLLAVTVACGVSLLLGRLMLLPGGRR</sequence>
<keyword evidence="1" id="KW-1133">Transmembrane helix</keyword>
<dbReference type="RefSeq" id="WP_160875327.1">
    <property type="nucleotide sequence ID" value="NZ_WUEK01000002.1"/>
</dbReference>
<keyword evidence="3" id="KW-1185">Reference proteome</keyword>
<evidence type="ECO:0000256" key="1">
    <source>
        <dbReference type="SAM" id="Phobius"/>
    </source>
</evidence>
<name>A0A6L7EX95_9ACTN</name>